<evidence type="ECO:0000313" key="2">
    <source>
        <dbReference type="EMBL" id="TVU28412.1"/>
    </source>
</evidence>
<name>A0A5J9UWZ0_9POAL</name>
<dbReference type="PANTHER" id="PTHR18868">
    <property type="entry name" value="OS07G0665300 PROTEIN-RELATED"/>
    <property type="match status" value="1"/>
</dbReference>
<sequence length="687" mass="76712">MTASEFPNPPASSRRGSLRIHRRRIPLTPATSKTLRKKGVIDCTRGMSREQRAINRRNKRESLISSGNDGREHSSGVPKHPIGVRKRLKGLSCARKALLKSILEEEALAAYRKKEQAEREKRYGGIPGRAATGSSFLEKPFGHQVLSANDTSDLSRFVVSLALFDGDKMLFACSGIPLPDLNPNKVHQTSFLTSSRLAIEFTKNRYKDDKLRVEVCLPQYGTVDGLLGLYDDDIAIVTSLGLLDVHPIDLRHPMDLDLPARYVCDDDDGILAFGRAFKSGSLLATEGSLRREHPCTWVSDTEGHTEAVLGGPLIGKGARFLGMNHKYHGDAEVTFLTQESLRARLEHFQILTPNELHFRGYSLPKDVKRIEPSGLLNVINWIKSCGYPMPPPLVLELNGQLLNRFEEYFGDVIAWKGYPFGSPPSSSEHGVWKRLPKKVMTNVSRRVVSVASFSGDERFFVCTGLLIKWPGNRAVVLTSASLVRSRQNKDDIDNNLSIKVSLASKVVSGTLEWYDLNYNIAIVSVKKSLPATRPEDIFNKVKESSGKVVAIGRHPRHGLLMASFGEVKYRKKGVKLDCKDLQVSTCKIKKAGIGGPLINLNGRFVGMNFYDGSEVTPFLPQRKIIEVLWRKNMLNDSQRSGEAIPFEGSSGNTVEKNKWPVPDPYWYHGLLEVKRHYIPELPGRHLD</sequence>
<feature type="region of interest" description="Disordered" evidence="1">
    <location>
        <begin position="49"/>
        <end position="82"/>
    </location>
</feature>
<keyword evidence="3" id="KW-1185">Reference proteome</keyword>
<dbReference type="PANTHER" id="PTHR18868:SF28">
    <property type="entry name" value="PEPTIDASE S1 DOMAIN-CONTAINING PROTEIN"/>
    <property type="match status" value="1"/>
</dbReference>
<dbReference type="AlphaFoldDB" id="A0A5J9UWZ0"/>
<evidence type="ECO:0000313" key="3">
    <source>
        <dbReference type="Proteomes" id="UP000324897"/>
    </source>
</evidence>
<proteinExistence type="predicted"/>
<gene>
    <name evidence="2" type="ORF">EJB05_19929</name>
</gene>
<feature type="non-terminal residue" evidence="2">
    <location>
        <position position="1"/>
    </location>
</feature>
<dbReference type="Gene3D" id="2.40.10.120">
    <property type="match status" value="1"/>
</dbReference>
<dbReference type="EMBL" id="RWGY01000011">
    <property type="protein sequence ID" value="TVU28412.1"/>
    <property type="molecule type" value="Genomic_DNA"/>
</dbReference>
<dbReference type="SUPFAM" id="SSF50494">
    <property type="entry name" value="Trypsin-like serine proteases"/>
    <property type="match status" value="1"/>
</dbReference>
<dbReference type="Pfam" id="PF13365">
    <property type="entry name" value="Trypsin_2"/>
    <property type="match status" value="1"/>
</dbReference>
<protein>
    <submittedName>
        <fullName evidence="2">Uncharacterized protein</fullName>
    </submittedName>
</protein>
<accession>A0A5J9UWZ0</accession>
<dbReference type="InterPro" id="IPR009003">
    <property type="entry name" value="Peptidase_S1_PA"/>
</dbReference>
<reference evidence="2 3" key="1">
    <citation type="journal article" date="2019" name="Sci. Rep.">
        <title>A high-quality genome of Eragrostis curvula grass provides insights into Poaceae evolution and supports new strategies to enhance forage quality.</title>
        <authorList>
            <person name="Carballo J."/>
            <person name="Santos B.A.C.M."/>
            <person name="Zappacosta D."/>
            <person name="Garbus I."/>
            <person name="Selva J.P."/>
            <person name="Gallo C.A."/>
            <person name="Diaz A."/>
            <person name="Albertini E."/>
            <person name="Caccamo M."/>
            <person name="Echenique V."/>
        </authorList>
    </citation>
    <scope>NUCLEOTIDE SEQUENCE [LARGE SCALE GENOMIC DNA]</scope>
    <source>
        <strain evidence="3">cv. Victoria</strain>
        <tissue evidence="2">Leaf</tissue>
    </source>
</reference>
<organism evidence="2 3">
    <name type="scientific">Eragrostis curvula</name>
    <name type="common">weeping love grass</name>
    <dbReference type="NCBI Taxonomy" id="38414"/>
    <lineage>
        <taxon>Eukaryota</taxon>
        <taxon>Viridiplantae</taxon>
        <taxon>Streptophyta</taxon>
        <taxon>Embryophyta</taxon>
        <taxon>Tracheophyta</taxon>
        <taxon>Spermatophyta</taxon>
        <taxon>Magnoliopsida</taxon>
        <taxon>Liliopsida</taxon>
        <taxon>Poales</taxon>
        <taxon>Poaceae</taxon>
        <taxon>PACMAD clade</taxon>
        <taxon>Chloridoideae</taxon>
        <taxon>Eragrostideae</taxon>
        <taxon>Eragrostidinae</taxon>
        <taxon>Eragrostis</taxon>
    </lineage>
</organism>
<dbReference type="Proteomes" id="UP000324897">
    <property type="component" value="Chromosome 1"/>
</dbReference>
<evidence type="ECO:0000256" key="1">
    <source>
        <dbReference type="SAM" id="MobiDB-lite"/>
    </source>
</evidence>
<dbReference type="Gramene" id="TVU28412">
    <property type="protein sequence ID" value="TVU28412"/>
    <property type="gene ID" value="EJB05_19929"/>
</dbReference>
<comment type="caution">
    <text evidence="2">The sequence shown here is derived from an EMBL/GenBank/DDBJ whole genome shotgun (WGS) entry which is preliminary data.</text>
</comment>
<dbReference type="OrthoDB" id="674967at2759"/>